<feature type="transmembrane region" description="Helical" evidence="2">
    <location>
        <begin position="213"/>
        <end position="235"/>
    </location>
</feature>
<dbReference type="Proteomes" id="UP000559027">
    <property type="component" value="Unassembled WGS sequence"/>
</dbReference>
<keyword evidence="2" id="KW-0472">Membrane</keyword>
<feature type="region of interest" description="Disordered" evidence="1">
    <location>
        <begin position="155"/>
        <end position="180"/>
    </location>
</feature>
<protein>
    <submittedName>
        <fullName evidence="3">Uncharacterized protein</fullName>
    </submittedName>
</protein>
<organism evidence="3 4">
    <name type="scientific">Leucocoprinus leucothites</name>
    <dbReference type="NCBI Taxonomy" id="201217"/>
    <lineage>
        <taxon>Eukaryota</taxon>
        <taxon>Fungi</taxon>
        <taxon>Dikarya</taxon>
        <taxon>Basidiomycota</taxon>
        <taxon>Agaricomycotina</taxon>
        <taxon>Agaricomycetes</taxon>
        <taxon>Agaricomycetidae</taxon>
        <taxon>Agaricales</taxon>
        <taxon>Agaricineae</taxon>
        <taxon>Agaricaceae</taxon>
        <taxon>Leucocoprinus</taxon>
    </lineage>
</organism>
<dbReference type="EMBL" id="JAACJO010000009">
    <property type="protein sequence ID" value="KAF5353902.1"/>
    <property type="molecule type" value="Genomic_DNA"/>
</dbReference>
<proteinExistence type="predicted"/>
<comment type="caution">
    <text evidence="3">The sequence shown here is derived from an EMBL/GenBank/DDBJ whole genome shotgun (WGS) entry which is preliminary data.</text>
</comment>
<reference evidence="3 4" key="1">
    <citation type="journal article" date="2020" name="ISME J.">
        <title>Uncovering the hidden diversity of litter-decomposition mechanisms in mushroom-forming fungi.</title>
        <authorList>
            <person name="Floudas D."/>
            <person name="Bentzer J."/>
            <person name="Ahren D."/>
            <person name="Johansson T."/>
            <person name="Persson P."/>
            <person name="Tunlid A."/>
        </authorList>
    </citation>
    <scope>NUCLEOTIDE SEQUENCE [LARGE SCALE GENOMIC DNA]</scope>
    <source>
        <strain evidence="3 4">CBS 146.42</strain>
    </source>
</reference>
<evidence type="ECO:0000313" key="4">
    <source>
        <dbReference type="Proteomes" id="UP000559027"/>
    </source>
</evidence>
<evidence type="ECO:0000256" key="2">
    <source>
        <dbReference type="SAM" id="Phobius"/>
    </source>
</evidence>
<evidence type="ECO:0000256" key="1">
    <source>
        <dbReference type="SAM" id="MobiDB-lite"/>
    </source>
</evidence>
<gene>
    <name evidence="3" type="ORF">D9756_007286</name>
</gene>
<keyword evidence="2" id="KW-0812">Transmembrane</keyword>
<dbReference type="AlphaFoldDB" id="A0A8H5D804"/>
<sequence length="237" mass="25398">MTTPVTLDDPTKDIVARIAATNLTLVALGKPLPNLSSSTLFPPKIVLRFSRLLAPTLPRPTSRLGLRTPHVTPTPTDNLSTAPTPTTITPAQALAQSINDAANSSPAVDIPNRAVATINPQQLSIPLEVGSSCHLPSPSGSRRLPLDIHFTRGAAASKNKEPKGKAKAVEQTEASEDVDMADPSEELVGFIRNKTLGRTLANKRCYSSRRTKSLSFSSFSYCSLYGLFLLSHLYALN</sequence>
<feature type="compositionally biased region" description="Basic and acidic residues" evidence="1">
    <location>
        <begin position="158"/>
        <end position="170"/>
    </location>
</feature>
<feature type="region of interest" description="Disordered" evidence="1">
    <location>
        <begin position="60"/>
        <end position="83"/>
    </location>
</feature>
<name>A0A8H5D804_9AGAR</name>
<accession>A0A8H5D804</accession>
<evidence type="ECO:0000313" key="3">
    <source>
        <dbReference type="EMBL" id="KAF5353902.1"/>
    </source>
</evidence>
<keyword evidence="4" id="KW-1185">Reference proteome</keyword>
<feature type="compositionally biased region" description="Polar residues" evidence="1">
    <location>
        <begin position="71"/>
        <end position="80"/>
    </location>
</feature>
<keyword evidence="2" id="KW-1133">Transmembrane helix</keyword>